<dbReference type="OrthoDB" id="4249019at2"/>
<name>A0A4R0HK49_9ACTN</name>
<keyword evidence="2" id="KW-1185">Reference proteome</keyword>
<reference evidence="1 2" key="1">
    <citation type="submission" date="2019-02" db="EMBL/GenBank/DDBJ databases">
        <title>Kribbella capetownensis sp. nov. and Kribbella speibonae sp. nov., isolated from soil.</title>
        <authorList>
            <person name="Curtis S.M."/>
            <person name="Norton I."/>
            <person name="Everest G.J."/>
            <person name="Meyers P.R."/>
        </authorList>
    </citation>
    <scope>NUCLEOTIDE SEQUENCE [LARGE SCALE GENOMIC DNA]</scope>
    <source>
        <strain evidence="1 2">KCTC 29219</strain>
    </source>
</reference>
<evidence type="ECO:0000313" key="2">
    <source>
        <dbReference type="Proteomes" id="UP000292346"/>
    </source>
</evidence>
<proteinExistence type="predicted"/>
<evidence type="ECO:0000313" key="1">
    <source>
        <dbReference type="EMBL" id="TCC10204.1"/>
    </source>
</evidence>
<dbReference type="InterPro" id="IPR016024">
    <property type="entry name" value="ARM-type_fold"/>
</dbReference>
<dbReference type="AlphaFoldDB" id="A0A4R0HK49"/>
<comment type="caution">
    <text evidence="1">The sequence shown here is derived from an EMBL/GenBank/DDBJ whole genome shotgun (WGS) entry which is preliminary data.</text>
</comment>
<dbReference type="RefSeq" id="WP_131334621.1">
    <property type="nucleotide sequence ID" value="NZ_SJJZ01000001.1"/>
</dbReference>
<dbReference type="Gene3D" id="1.25.10.10">
    <property type="entry name" value="Leucine-rich Repeat Variant"/>
    <property type="match status" value="1"/>
</dbReference>
<organism evidence="1 2">
    <name type="scientific">Kribbella soli</name>
    <dbReference type="NCBI Taxonomy" id="1124743"/>
    <lineage>
        <taxon>Bacteria</taxon>
        <taxon>Bacillati</taxon>
        <taxon>Actinomycetota</taxon>
        <taxon>Actinomycetes</taxon>
        <taxon>Propionibacteriales</taxon>
        <taxon>Kribbellaceae</taxon>
        <taxon>Kribbella</taxon>
    </lineage>
</organism>
<dbReference type="SUPFAM" id="SSF48371">
    <property type="entry name" value="ARM repeat"/>
    <property type="match status" value="1"/>
</dbReference>
<dbReference type="EMBL" id="SJJZ01000001">
    <property type="protein sequence ID" value="TCC10204.1"/>
    <property type="molecule type" value="Genomic_DNA"/>
</dbReference>
<dbReference type="InterPro" id="IPR011989">
    <property type="entry name" value="ARM-like"/>
</dbReference>
<dbReference type="Proteomes" id="UP000292346">
    <property type="component" value="Unassembled WGS sequence"/>
</dbReference>
<gene>
    <name evidence="1" type="ORF">E0H45_02420</name>
</gene>
<sequence>MAPLIQLIPRGPFGREDIQAFAEEQGWTPAEVTVPEGPIEELAWVLGLVDADSPEDSEEIETVVVHWIEDQRFQVDYLAVEGDDPESFADWLRGELPLHSDQSLAQLTASTRDDAALMRALRRLGVNYAGRAFDSTSYGLLRWALHDPEPLVRRNALLAASLLDWPELVPLLTYVSETENDLAVREQALTTLDIVRDSTAAPLGGSGN</sequence>
<protein>
    <submittedName>
        <fullName evidence="1">HEAT repeat domain-containing protein</fullName>
    </submittedName>
</protein>
<accession>A0A4R0HK49</accession>